<keyword evidence="8 10" id="KW-0472">Membrane</keyword>
<comment type="subcellular location">
    <subcellularLocation>
        <location evidence="1">Mitochondrion membrane</location>
        <topology evidence="1">Multi-pass membrane protein</topology>
    </subcellularLocation>
</comment>
<reference evidence="12" key="1">
    <citation type="journal article" date="2017" name="Parasit. Vectors">
        <title>Sialotranscriptomics of Rhipicephalus zambeziensis reveals intricate expression profiles of secretory proteins and suggests tight temporal transcriptional regulation during blood-feeding.</title>
        <authorList>
            <person name="de Castro M.H."/>
            <person name="de Klerk D."/>
            <person name="Pienaar R."/>
            <person name="Rees D.J.G."/>
            <person name="Mans B.J."/>
        </authorList>
    </citation>
    <scope>NUCLEOTIDE SEQUENCE</scope>
    <source>
        <tissue evidence="12">Salivary glands</tissue>
    </source>
</reference>
<evidence type="ECO:0000256" key="10">
    <source>
        <dbReference type="PROSITE-ProRule" id="PRU00282"/>
    </source>
</evidence>
<dbReference type="InterPro" id="IPR018108">
    <property type="entry name" value="MCP_transmembrane"/>
</dbReference>
<dbReference type="PANTHER" id="PTHR45788">
    <property type="entry name" value="SUCCINATE/FUMARATE MITOCHONDRIAL TRANSPORTER-RELATED"/>
    <property type="match status" value="1"/>
</dbReference>
<name>A0A224Z2B6_9ACAR</name>
<dbReference type="EMBL" id="GFPF01012850">
    <property type="protein sequence ID" value="MAA23996.1"/>
    <property type="molecule type" value="Transcribed_RNA"/>
</dbReference>
<evidence type="ECO:0000256" key="4">
    <source>
        <dbReference type="ARBA" id="ARBA00022692"/>
    </source>
</evidence>
<dbReference type="GO" id="GO:0031966">
    <property type="term" value="C:mitochondrial membrane"/>
    <property type="evidence" value="ECO:0007669"/>
    <property type="project" value="UniProtKB-SubCell"/>
</dbReference>
<keyword evidence="3 11" id="KW-0813">Transport</keyword>
<keyword evidence="6" id="KW-1133">Transmembrane helix</keyword>
<evidence type="ECO:0000256" key="6">
    <source>
        <dbReference type="ARBA" id="ARBA00022989"/>
    </source>
</evidence>
<dbReference type="Gene3D" id="1.50.40.10">
    <property type="entry name" value="Mitochondrial carrier domain"/>
    <property type="match status" value="1"/>
</dbReference>
<keyword evidence="7" id="KW-0496">Mitochondrion</keyword>
<comment type="similarity">
    <text evidence="2 11">Belongs to the mitochondrial carrier (TC 2.A.29) family.</text>
</comment>
<dbReference type="SUPFAM" id="SSF103506">
    <property type="entry name" value="Mitochondrial carrier"/>
    <property type="match status" value="1"/>
</dbReference>
<dbReference type="PROSITE" id="PS50920">
    <property type="entry name" value="SOLCAR"/>
    <property type="match status" value="1"/>
</dbReference>
<evidence type="ECO:0000256" key="1">
    <source>
        <dbReference type="ARBA" id="ARBA00004225"/>
    </source>
</evidence>
<evidence type="ECO:0000313" key="12">
    <source>
        <dbReference type="EMBL" id="MAA23996.1"/>
    </source>
</evidence>
<dbReference type="InterPro" id="IPR023395">
    <property type="entry name" value="MCP_dom_sf"/>
</dbReference>
<evidence type="ECO:0000256" key="11">
    <source>
        <dbReference type="RuleBase" id="RU000488"/>
    </source>
</evidence>
<evidence type="ECO:0000256" key="9">
    <source>
        <dbReference type="ARBA" id="ARBA00042640"/>
    </source>
</evidence>
<proteinExistence type="inferred from homology"/>
<evidence type="ECO:0000256" key="5">
    <source>
        <dbReference type="ARBA" id="ARBA00022737"/>
    </source>
</evidence>
<dbReference type="GO" id="GO:0006843">
    <property type="term" value="P:mitochondrial citrate transmembrane transport"/>
    <property type="evidence" value="ECO:0007669"/>
    <property type="project" value="TreeGrafter"/>
</dbReference>
<dbReference type="InterPro" id="IPR049563">
    <property type="entry name" value="TXTP-like"/>
</dbReference>
<accession>A0A224Z2B6</accession>
<protein>
    <recommendedName>
        <fullName evidence="9">Citrate transport protein</fullName>
    </recommendedName>
</protein>
<dbReference type="GO" id="GO:0071913">
    <property type="term" value="F:citrate secondary active transmembrane transporter activity"/>
    <property type="evidence" value="ECO:0007669"/>
    <property type="project" value="TreeGrafter"/>
</dbReference>
<keyword evidence="4 10" id="KW-0812">Transmembrane</keyword>
<feature type="repeat" description="Solcar" evidence="10">
    <location>
        <begin position="33"/>
        <end position="121"/>
    </location>
</feature>
<evidence type="ECO:0000256" key="3">
    <source>
        <dbReference type="ARBA" id="ARBA00022448"/>
    </source>
</evidence>
<evidence type="ECO:0000256" key="7">
    <source>
        <dbReference type="ARBA" id="ARBA00023128"/>
    </source>
</evidence>
<sequence>MDKDGAKFRSPFGRPHMATSGAALTASSFLPSQKTTKGIVAGGITGGIEICITFPTEYVKTQLQLDERSAKPRYNGIADVVRQTVRSHGITGLYRGLSVLVYGSVPKSAVSVLQQDLEKNLRAKKPFSEGVRIESERQIE</sequence>
<keyword evidence="5" id="KW-0677">Repeat</keyword>
<dbReference type="AlphaFoldDB" id="A0A224Z2B6"/>
<evidence type="ECO:0000256" key="2">
    <source>
        <dbReference type="ARBA" id="ARBA00006375"/>
    </source>
</evidence>
<dbReference type="PANTHER" id="PTHR45788:SF4">
    <property type="entry name" value="TRICARBOXYLATE TRANSPORT PROTEIN, MITOCHONDRIAL"/>
    <property type="match status" value="1"/>
</dbReference>
<organism evidence="12">
    <name type="scientific">Rhipicephalus zambeziensis</name>
    <dbReference type="NCBI Taxonomy" id="60191"/>
    <lineage>
        <taxon>Eukaryota</taxon>
        <taxon>Metazoa</taxon>
        <taxon>Ecdysozoa</taxon>
        <taxon>Arthropoda</taxon>
        <taxon>Chelicerata</taxon>
        <taxon>Arachnida</taxon>
        <taxon>Acari</taxon>
        <taxon>Parasitiformes</taxon>
        <taxon>Ixodida</taxon>
        <taxon>Ixodoidea</taxon>
        <taxon>Ixodidae</taxon>
        <taxon>Rhipicephalinae</taxon>
        <taxon>Rhipicephalus</taxon>
        <taxon>Rhipicephalus</taxon>
    </lineage>
</organism>
<evidence type="ECO:0000256" key="8">
    <source>
        <dbReference type="ARBA" id="ARBA00023136"/>
    </source>
</evidence>
<dbReference type="Pfam" id="PF00153">
    <property type="entry name" value="Mito_carr"/>
    <property type="match status" value="1"/>
</dbReference>